<dbReference type="PANTHER" id="PTHR35910">
    <property type="entry name" value="2EXR DOMAIN-CONTAINING PROTEIN"/>
    <property type="match status" value="1"/>
</dbReference>
<organism evidence="2 3">
    <name type="scientific">Sclerotinia nivalis</name>
    <dbReference type="NCBI Taxonomy" id="352851"/>
    <lineage>
        <taxon>Eukaryota</taxon>
        <taxon>Fungi</taxon>
        <taxon>Dikarya</taxon>
        <taxon>Ascomycota</taxon>
        <taxon>Pezizomycotina</taxon>
        <taxon>Leotiomycetes</taxon>
        <taxon>Helotiales</taxon>
        <taxon>Sclerotiniaceae</taxon>
        <taxon>Sclerotinia</taxon>
    </lineage>
</organism>
<proteinExistence type="predicted"/>
<dbReference type="OrthoDB" id="3513892at2759"/>
<protein>
    <recommendedName>
        <fullName evidence="1">2EXR domain-containing protein</fullName>
    </recommendedName>
</protein>
<dbReference type="Proteomes" id="UP001152300">
    <property type="component" value="Unassembled WGS sequence"/>
</dbReference>
<reference evidence="2" key="1">
    <citation type="submission" date="2022-11" db="EMBL/GenBank/DDBJ databases">
        <title>Genome Resource of Sclerotinia nivalis Strain SnTB1, a Plant Pathogen Isolated from American Ginseng.</title>
        <authorList>
            <person name="Fan S."/>
        </authorList>
    </citation>
    <scope>NUCLEOTIDE SEQUENCE</scope>
    <source>
        <strain evidence="2">SnTB1</strain>
    </source>
</reference>
<sequence length="430" mass="48252">MSPPSSWGAVQLGQVRGLNPDQLQSIATAAIANMPIPNFSSLSQAGNLSEAFMAASLESPAPKSVHGLELGSPATAQVNMGFPTNAVTFLKFKKLSAELRNMIWKLSLPEPRIVDVIYDKDQDKYLSFHSKIPSLLHTTREARYVAQKFYNLCFPTQSNPANIYIRFDKDVIYFANWLTGYKYGKNGWFEHVSIGPIGKKGLGKHELSSIQRVAVNSVYFDVPESSPPGANVEYFSFSVLPVLSRFCSLKRLYVVVEDIDPYQKGEITFHDIPRNCHLHPAFCAFCEASTIVKGFKDLKWNLTSPWRVPAVSVVGAARNHHLSHMGQYQHCACNGFPLLPGLAYRNHPCEEYHPKPVKVAGLVTKENDTSEVIDDDLPEEEWGLSENELDELIADEELYYAFVEEYCDGKYGVNHELWLGIDYLLSRPLL</sequence>
<gene>
    <name evidence="2" type="ORF">OCU04_001727</name>
</gene>
<dbReference type="AlphaFoldDB" id="A0A9X0AYQ4"/>
<keyword evidence="3" id="KW-1185">Reference proteome</keyword>
<evidence type="ECO:0000313" key="3">
    <source>
        <dbReference type="Proteomes" id="UP001152300"/>
    </source>
</evidence>
<evidence type="ECO:0000259" key="1">
    <source>
        <dbReference type="Pfam" id="PF20150"/>
    </source>
</evidence>
<dbReference type="EMBL" id="JAPEIS010000001">
    <property type="protein sequence ID" value="KAJ8071406.1"/>
    <property type="molecule type" value="Genomic_DNA"/>
</dbReference>
<accession>A0A9X0AYQ4</accession>
<dbReference type="Pfam" id="PF20150">
    <property type="entry name" value="2EXR"/>
    <property type="match status" value="1"/>
</dbReference>
<name>A0A9X0AYQ4_9HELO</name>
<dbReference type="InterPro" id="IPR045518">
    <property type="entry name" value="2EXR"/>
</dbReference>
<evidence type="ECO:0000313" key="2">
    <source>
        <dbReference type="EMBL" id="KAJ8071406.1"/>
    </source>
</evidence>
<dbReference type="PANTHER" id="PTHR35910:SF6">
    <property type="entry name" value="2EXR DOMAIN-CONTAINING PROTEIN"/>
    <property type="match status" value="1"/>
</dbReference>
<feature type="domain" description="2EXR" evidence="1">
    <location>
        <begin position="89"/>
        <end position="172"/>
    </location>
</feature>
<comment type="caution">
    <text evidence="2">The sequence shown here is derived from an EMBL/GenBank/DDBJ whole genome shotgun (WGS) entry which is preliminary data.</text>
</comment>